<dbReference type="SUPFAM" id="SSF143011">
    <property type="entry name" value="RelE-like"/>
    <property type="match status" value="1"/>
</dbReference>
<evidence type="ECO:0000313" key="2">
    <source>
        <dbReference type="EMBL" id="BAP61185.1"/>
    </source>
</evidence>
<dbReference type="GeneID" id="41279479"/>
<sequence length="100" mass="11940">MSDMKLAIRDKRVQKKLQKIFKKDKVHADAIDSAFDKILEYPNRGIPMTGELAGFRHLHVYDSFVILYFVDENEKIIYIDNYGHHDEMYSWNDKMKKSKK</sequence>
<dbReference type="Pfam" id="PF05016">
    <property type="entry name" value="ParE_toxin"/>
    <property type="match status" value="1"/>
</dbReference>
<dbReference type="GeneID" id="10982530"/>
<organism evidence="2 3">
    <name type="scientific">Methanococcus maripaludis KA1</name>
    <dbReference type="NCBI Taxonomy" id="637914"/>
    <lineage>
        <taxon>Archaea</taxon>
        <taxon>Methanobacteriati</taxon>
        <taxon>Methanobacteriota</taxon>
        <taxon>Methanomada group</taxon>
        <taxon>Methanococci</taxon>
        <taxon>Methanococcales</taxon>
        <taxon>Methanococcaceae</taxon>
        <taxon>Methanococcus</taxon>
    </lineage>
</organism>
<dbReference type="Proteomes" id="UP000264208">
    <property type="component" value="Chromosome"/>
</dbReference>
<dbReference type="InterPro" id="IPR007712">
    <property type="entry name" value="RelE/ParE_toxin"/>
</dbReference>
<proteinExistence type="predicted"/>
<dbReference type="KEGG" id="mmak:MMKA1_10680"/>
<protein>
    <submittedName>
        <fullName evidence="2">Putative addiction module toxin, RelE/StbE</fullName>
    </submittedName>
</protein>
<keyword evidence="1" id="KW-1277">Toxin-antitoxin system</keyword>
<evidence type="ECO:0000313" key="3">
    <source>
        <dbReference type="Proteomes" id="UP000264208"/>
    </source>
</evidence>
<accession>A0A2Z5PI67</accession>
<dbReference type="NCBIfam" id="TIGR02385">
    <property type="entry name" value="RelE_StbE"/>
    <property type="match status" value="1"/>
</dbReference>
<gene>
    <name evidence="2" type="ORF">MMKA1_10680</name>
</gene>
<evidence type="ECO:0000256" key="1">
    <source>
        <dbReference type="ARBA" id="ARBA00022649"/>
    </source>
</evidence>
<dbReference type="Gene3D" id="3.30.2310.20">
    <property type="entry name" value="RelE-like"/>
    <property type="match status" value="1"/>
</dbReference>
<dbReference type="AlphaFoldDB" id="A0A2Z5PI67"/>
<dbReference type="InterPro" id="IPR035093">
    <property type="entry name" value="RelE/ParE_toxin_dom_sf"/>
</dbReference>
<name>A0A2Z5PI67_METMI</name>
<dbReference type="EMBL" id="AP011526">
    <property type="protein sequence ID" value="BAP61185.1"/>
    <property type="molecule type" value="Genomic_DNA"/>
</dbReference>
<dbReference type="RefSeq" id="WP_013999413.1">
    <property type="nucleotide sequence ID" value="NZ_AP011526.1"/>
</dbReference>
<reference evidence="2 3" key="1">
    <citation type="submission" date="2009-06" db="EMBL/GenBank/DDBJ databases">
        <title>Molecular Evidence for Microbiologically Influenced Corrosion from genome of Methanogen.</title>
        <authorList>
            <person name="Ito N."/>
            <person name="Tsurumaru H."/>
            <person name="Shimizu A."/>
            <person name="Harada T."/>
            <person name="Hosoyama A."/>
            <person name="Horikawa H."/>
            <person name="Wakai S."/>
            <person name="Sasaki K."/>
            <person name="Nishijima K."/>
            <person name="Ataku H."/>
            <person name="Yamazaki J."/>
            <person name="Mise M."/>
            <person name="Yamazaki S."/>
            <person name="Tanikawa S."/>
            <person name="Harayama S."/>
            <person name="Fujita N."/>
        </authorList>
    </citation>
    <scope>NUCLEOTIDE SEQUENCE [LARGE SCALE GENOMIC DNA]</scope>
    <source>
        <strain evidence="3">KA1 ( NBRC 102054)</strain>
    </source>
</reference>